<accession>A0AAF0M044</accession>
<evidence type="ECO:0000313" key="2">
    <source>
        <dbReference type="Proteomes" id="UP001237988"/>
    </source>
</evidence>
<sequence>MVFPSEKQGRIIKIDTRLEGLKRIALYKEATKRGIDIFVKPRIRKETELFIIFEEDKMNELWIPIECDKPTIMKMRSID</sequence>
<proteinExistence type="predicted"/>
<dbReference type="Proteomes" id="UP001237988">
    <property type="component" value="Segment"/>
</dbReference>
<protein>
    <submittedName>
        <fullName evidence="1">Uncharacterized protein</fullName>
    </submittedName>
</protein>
<evidence type="ECO:0000313" key="1">
    <source>
        <dbReference type="EMBL" id="WIC39643.1"/>
    </source>
</evidence>
<name>A0AAF0M044_9CAUD</name>
<organism evidence="1 2">
    <name type="scientific">Phage Phass-1</name>
    <dbReference type="NCBI Taxonomy" id="3043662"/>
    <lineage>
        <taxon>Viruses</taxon>
        <taxon>Duplodnaviria</taxon>
        <taxon>Heunggongvirae</taxon>
        <taxon>Uroviricota</taxon>
        <taxon>Caudoviricetes</taxon>
        <taxon>Caudoviricetes code 15 clade</taxon>
    </lineage>
</organism>
<dbReference type="EMBL" id="OQ749652">
    <property type="protein sequence ID" value="WIC39643.1"/>
    <property type="molecule type" value="Genomic_DNA"/>
</dbReference>
<reference evidence="1" key="1">
    <citation type="submission" date="2023-04" db="EMBL/GenBank/DDBJ databases">
        <title>Bacteriophage Phass-1 Discovered in the Human Gut Virome - the Founding Member of the Proposed New Family Phassviridae.</title>
        <authorList>
            <person name="Tikunov A.Y."/>
            <person name="Morozova V.V."/>
            <person name="Chechushkov A.V."/>
            <person name="Tikunova N.V."/>
        </authorList>
    </citation>
    <scope>NUCLEOTIDE SEQUENCE</scope>
</reference>